<dbReference type="InterPro" id="IPR051158">
    <property type="entry name" value="Metallophosphoesterase_sf"/>
</dbReference>
<dbReference type="EMBL" id="QZDT01000002">
    <property type="protein sequence ID" value="NBJ91550.1"/>
    <property type="molecule type" value="Genomic_DNA"/>
</dbReference>
<dbReference type="Proteomes" id="UP001154420">
    <property type="component" value="Unassembled WGS sequence"/>
</dbReference>
<dbReference type="Gene3D" id="3.60.21.10">
    <property type="match status" value="1"/>
</dbReference>
<keyword evidence="3" id="KW-1185">Reference proteome</keyword>
<dbReference type="GO" id="GO:0016787">
    <property type="term" value="F:hydrolase activity"/>
    <property type="evidence" value="ECO:0007669"/>
    <property type="project" value="InterPro"/>
</dbReference>
<dbReference type="InterPro" id="IPR004843">
    <property type="entry name" value="Calcineurin-like_PHP"/>
</dbReference>
<comment type="caution">
    <text evidence="2">The sequence shown here is derived from an EMBL/GenBank/DDBJ whole genome shotgun (WGS) entry which is preliminary data.</text>
</comment>
<dbReference type="OrthoDB" id="9780884at2"/>
<gene>
    <name evidence="2" type="ORF">D5281_02830</name>
</gene>
<evidence type="ECO:0000313" key="3">
    <source>
        <dbReference type="Proteomes" id="UP001154420"/>
    </source>
</evidence>
<dbReference type="InterPro" id="IPR029052">
    <property type="entry name" value="Metallo-depent_PP-like"/>
</dbReference>
<feature type="domain" description="Calcineurin-like phosphoesterase" evidence="1">
    <location>
        <begin position="36"/>
        <end position="213"/>
    </location>
</feature>
<dbReference type="SUPFAM" id="SSF56300">
    <property type="entry name" value="Metallo-dependent phosphatases"/>
    <property type="match status" value="1"/>
</dbReference>
<dbReference type="Pfam" id="PF00149">
    <property type="entry name" value="Metallophos"/>
    <property type="match status" value="1"/>
</dbReference>
<protein>
    <recommendedName>
        <fullName evidence="1">Calcineurin-like phosphoesterase domain-containing protein</fullName>
    </recommendedName>
</protein>
<organism evidence="2 3">
    <name type="scientific">Parablautia muri</name>
    <dbReference type="NCBI Taxonomy" id="2320879"/>
    <lineage>
        <taxon>Bacteria</taxon>
        <taxon>Bacillati</taxon>
        <taxon>Bacillota</taxon>
        <taxon>Clostridia</taxon>
        <taxon>Lachnospirales</taxon>
        <taxon>Lachnospiraceae</taxon>
        <taxon>Parablautia</taxon>
    </lineage>
</organism>
<dbReference type="PANTHER" id="PTHR31302">
    <property type="entry name" value="TRANSMEMBRANE PROTEIN WITH METALLOPHOSPHOESTERASE DOMAIN-RELATED"/>
    <property type="match status" value="1"/>
</dbReference>
<evidence type="ECO:0000259" key="1">
    <source>
        <dbReference type="Pfam" id="PF00149"/>
    </source>
</evidence>
<reference evidence="2" key="1">
    <citation type="submission" date="2018-09" db="EMBL/GenBank/DDBJ databases">
        <title>Murine metabolic-syndrome-specific gut microbial biobank.</title>
        <authorList>
            <person name="Liu C."/>
        </authorList>
    </citation>
    <scope>NUCLEOTIDE SEQUENCE</scope>
    <source>
        <strain evidence="2">D42-62</strain>
    </source>
</reference>
<sequence length="275" mass="30835">MAVLAAFFFGVMAVDCNRFVVRRYKCKSQILRKDGRIILLSDLHNKSFGAGNRRLFAAIEKLAPDFILIAGDMYTSQTGGETSTAKDFVCALAAKYPVFYGNGNHEQKTKLFPEQFGRMYVDYVKEIKKAGVRHLVNEKVYLPDFNIDIYGLEIGREYYGKFKKTQMETDYLERTLGKPDKGKFSVVIAHNPDYFAAYAKWGADLVVSGHIHGGLMRLPVLGGVISPSIKLFPKFDGGMFREGKSVMILGRGLGTHTLPIRIFNPGELVVLELSR</sequence>
<name>A0A9X5BD56_9FIRM</name>
<accession>A0A9X5BD56</accession>
<proteinExistence type="predicted"/>
<evidence type="ECO:0000313" key="2">
    <source>
        <dbReference type="EMBL" id="NBJ91550.1"/>
    </source>
</evidence>
<dbReference type="AlphaFoldDB" id="A0A9X5BD56"/>
<dbReference type="PANTHER" id="PTHR31302:SF0">
    <property type="entry name" value="TRANSMEMBRANE PROTEIN WITH METALLOPHOSPHOESTERASE DOMAIN"/>
    <property type="match status" value="1"/>
</dbReference>